<reference evidence="1" key="1">
    <citation type="submission" date="2019-04" db="EMBL/GenBank/DDBJ databases">
        <title>Microbes associate with the intestines of laboratory mice.</title>
        <authorList>
            <person name="Navarre W."/>
            <person name="Wong E."/>
            <person name="Huang K."/>
            <person name="Tropini C."/>
            <person name="Ng K."/>
            <person name="Yu B."/>
        </authorList>
    </citation>
    <scope>NUCLEOTIDE SEQUENCE</scope>
    <source>
        <strain evidence="1">NM01_1-7b</strain>
    </source>
</reference>
<keyword evidence="1" id="KW-0808">Transferase</keyword>
<name>A0AC61RZI2_9FIRM</name>
<proteinExistence type="predicted"/>
<comment type="caution">
    <text evidence="1">The sequence shown here is derived from an EMBL/GenBank/DDBJ whole genome shotgun (WGS) entry which is preliminary data.</text>
</comment>
<keyword evidence="1" id="KW-0418">Kinase</keyword>
<keyword evidence="2" id="KW-1185">Reference proteome</keyword>
<keyword evidence="1" id="KW-0723">Serine/threonine-protein kinase</keyword>
<evidence type="ECO:0000313" key="1">
    <source>
        <dbReference type="EMBL" id="TGY97549.1"/>
    </source>
</evidence>
<accession>A0AC61RZI2</accession>
<dbReference type="Proteomes" id="UP000304953">
    <property type="component" value="Unassembled WGS sequence"/>
</dbReference>
<organism evidence="1 2">
    <name type="scientific">Petralouisia muris</name>
    <dbReference type="NCBI Taxonomy" id="3032872"/>
    <lineage>
        <taxon>Bacteria</taxon>
        <taxon>Bacillati</taxon>
        <taxon>Bacillota</taxon>
        <taxon>Clostridia</taxon>
        <taxon>Lachnospirales</taxon>
        <taxon>Lachnospiraceae</taxon>
        <taxon>Petralouisia</taxon>
    </lineage>
</organism>
<sequence>MFHQQIRESQEKLIRQLRCIQKRISQAGFSFWTKGEKRLKQGDRLKNRYEIQKILGTGGSSRVYLAYDRIQERNRAVKEIRRFQGVGEQAHKMMVRQETELIRRLDYPYFPQIEEVLEEEEAFYIIMEYLEGETLEQLLARSGPQPQKKVVGWGRDMCLVLGYLHSCRPPVIYRDMKPGNIMLQPGGNLRLIDFGAAFAENDDSVNLGTKGYAAPEQLAGEPVDARTDIYGLGVTMYHLLTGNDPRQVMTEQYDIRRCSRGLSGKLGKIIKKCTRRQPGQRYHSCEELRKDLENFANHKKL</sequence>
<evidence type="ECO:0000313" key="2">
    <source>
        <dbReference type="Proteomes" id="UP000304953"/>
    </source>
</evidence>
<gene>
    <name evidence="1" type="ORF">E5329_04015</name>
</gene>
<protein>
    <submittedName>
        <fullName evidence="1">Serine/threonine protein kinase</fullName>
    </submittedName>
</protein>
<dbReference type="EMBL" id="SRYA01000006">
    <property type="protein sequence ID" value="TGY97549.1"/>
    <property type="molecule type" value="Genomic_DNA"/>
</dbReference>